<feature type="transmembrane region" description="Helical" evidence="2">
    <location>
        <begin position="153"/>
        <end position="176"/>
    </location>
</feature>
<evidence type="ECO:0000256" key="2">
    <source>
        <dbReference type="SAM" id="Phobius"/>
    </source>
</evidence>
<accession>A0A2A6CCJ0</accession>
<keyword evidence="2" id="KW-0472">Membrane</keyword>
<feature type="region of interest" description="Disordered" evidence="1">
    <location>
        <begin position="357"/>
        <end position="469"/>
    </location>
</feature>
<evidence type="ECO:0000313" key="3">
    <source>
        <dbReference type="EnsemblMetazoa" id="PPA22949.1"/>
    </source>
</evidence>
<feature type="compositionally biased region" description="Basic and acidic residues" evidence="1">
    <location>
        <begin position="789"/>
        <end position="804"/>
    </location>
</feature>
<keyword evidence="2" id="KW-1133">Transmembrane helix</keyword>
<feature type="compositionally biased region" description="Basic and acidic residues" evidence="1">
    <location>
        <begin position="386"/>
        <end position="404"/>
    </location>
</feature>
<accession>A0A8R1YEW0</accession>
<keyword evidence="4" id="KW-1185">Reference proteome</keyword>
<dbReference type="Proteomes" id="UP000005239">
    <property type="component" value="Unassembled WGS sequence"/>
</dbReference>
<feature type="transmembrane region" description="Helical" evidence="2">
    <location>
        <begin position="896"/>
        <end position="920"/>
    </location>
</feature>
<feature type="compositionally biased region" description="Basic and acidic residues" evidence="1">
    <location>
        <begin position="678"/>
        <end position="713"/>
    </location>
</feature>
<evidence type="ECO:0000256" key="1">
    <source>
        <dbReference type="SAM" id="MobiDB-lite"/>
    </source>
</evidence>
<reference evidence="3" key="2">
    <citation type="submission" date="2022-06" db="UniProtKB">
        <authorList>
            <consortium name="EnsemblMetazoa"/>
        </authorList>
    </citation>
    <scope>IDENTIFICATION</scope>
    <source>
        <strain evidence="3">PS312</strain>
    </source>
</reference>
<reference evidence="4" key="1">
    <citation type="journal article" date="2008" name="Nat. Genet.">
        <title>The Pristionchus pacificus genome provides a unique perspective on nematode lifestyle and parasitism.</title>
        <authorList>
            <person name="Dieterich C."/>
            <person name="Clifton S.W."/>
            <person name="Schuster L.N."/>
            <person name="Chinwalla A."/>
            <person name="Delehaunty K."/>
            <person name="Dinkelacker I."/>
            <person name="Fulton L."/>
            <person name="Fulton R."/>
            <person name="Godfrey J."/>
            <person name="Minx P."/>
            <person name="Mitreva M."/>
            <person name="Roeseler W."/>
            <person name="Tian H."/>
            <person name="Witte H."/>
            <person name="Yang S.P."/>
            <person name="Wilson R.K."/>
            <person name="Sommer R.J."/>
        </authorList>
    </citation>
    <scope>NUCLEOTIDE SEQUENCE [LARGE SCALE GENOMIC DNA]</scope>
    <source>
        <strain evidence="4">PS312</strain>
    </source>
</reference>
<feature type="compositionally biased region" description="Low complexity" evidence="1">
    <location>
        <begin position="616"/>
        <end position="638"/>
    </location>
</feature>
<name>A0A2A6CCJ0_PRIPA</name>
<feature type="transmembrane region" description="Helical" evidence="2">
    <location>
        <begin position="932"/>
        <end position="956"/>
    </location>
</feature>
<evidence type="ECO:0000313" key="4">
    <source>
        <dbReference type="Proteomes" id="UP000005239"/>
    </source>
</evidence>
<feature type="compositionally biased region" description="Basic and acidic residues" evidence="1">
    <location>
        <begin position="244"/>
        <end position="269"/>
    </location>
</feature>
<dbReference type="EnsemblMetazoa" id="PPA22949.1">
    <property type="protein sequence ID" value="PPA22949.1"/>
    <property type="gene ID" value="WBGene00112503"/>
</dbReference>
<gene>
    <name evidence="3" type="primary">WBGene00112503</name>
</gene>
<dbReference type="AlphaFoldDB" id="A0A2A6CCJ0"/>
<feature type="compositionally biased region" description="Basic and acidic residues" evidence="1">
    <location>
        <begin position="768"/>
        <end position="781"/>
    </location>
</feature>
<protein>
    <submittedName>
        <fullName evidence="3">Uncharacterized protein</fullName>
    </submittedName>
</protein>
<feature type="compositionally biased region" description="Basic and acidic residues" evidence="1">
    <location>
        <begin position="725"/>
        <end position="758"/>
    </location>
</feature>
<feature type="region of interest" description="Disordered" evidence="1">
    <location>
        <begin position="183"/>
        <end position="230"/>
    </location>
</feature>
<proteinExistence type="predicted"/>
<feature type="region of interest" description="Disordered" evidence="1">
    <location>
        <begin position="244"/>
        <end position="318"/>
    </location>
</feature>
<keyword evidence="2" id="KW-0812">Transmembrane</keyword>
<feature type="compositionally biased region" description="Basic and acidic residues" evidence="1">
    <location>
        <begin position="304"/>
        <end position="316"/>
    </location>
</feature>
<feature type="compositionally biased region" description="Low complexity" evidence="1">
    <location>
        <begin position="276"/>
        <end position="287"/>
    </location>
</feature>
<sequence>MSPLLSEIMPSADSKSLLRLCASRTEGSTQHLLIHIIRKMCKLSTEEEPLHDVISKIYVCPENYTMSYKTDSMKEMTLKPLKYNILCKYGKVVAKDTLTDVDPVAVASAQCARRNLKGTQKEMTKWKLGCEGPKEKEKEKEDDKPVAAASSSLLYVGISLGALLLILLFILLLYYICCRNGRKEPPKDESSKPPTPPTQPKTTESSNVEQAFEPPTPIAPTSSEPEPSLFSGKRVQFINMSKEHLREIEPDDPSKEVSARDKTDSERSKPSQMSQVGGTTDAGTVTGRQTEKTNEMSRTIANADDSRSDVSNDRGKGLGPVDWSSFLITVAMAGERVLLPWFPIGLLMELHADRVPLNNSQTGGGGNTPTIGDAAKKKERKGPRVAFRERVSYETDPTKTRDKSSVASMHTAPEQPWPAVDSTQPEGNSVEGKSKDDPSRLNADSARKAFGTRTTQNTKEANDHSSVAGNRSASRVLISCSKCAPESEWSNSFHGCDNALDEGASKCWCHDFYHRYMFIQHHKFGEGRQTERFIVNSKEDVADEIGLKVVGNGVFLNLELSHVDGRGCTIVVEPRTVDEQDCSNMIARIPLATPEQIEEFKRLKQQRAAANRPAKTTVGSGASPATTTTAYASSISHSPTVSRSITDEAKNRTKREKAWVLPGNGMTEAKRKAAAAVETKKEDDKKEIEKKSTAEVKTEVKADEKKEVKKEEAVTVTEEATQAPVHHEEKKVEPKSAHTVVKDRNVEVKTEEKKKGEQKPASAVKTEVNADEKKKPEHPSEIHIPAAPDADHHDEKAAESKVDSAHFSLPSEDKHHTVKKDLKVHVQEPVKIEDEKKELPPKLSAVHEKFVLEHSDAFLQEIRCLEVRREGLERKVTSGDYFGRQLSPYAQHLKGLVFAGPMLVVVVIYLVCTVAHQALLSANTSSQFTVPVLGCTLHGCLWLVVLLTMVLIYDHWEPNWHATSNNTFAPDFPCQWTALMYLAGFMFLAACLETWFLKRLHYDIVFERSYRCYEMVVLADGFGGPVTVQFVHDLKKI</sequence>
<feature type="region of interest" description="Disordered" evidence="1">
    <location>
        <begin position="605"/>
        <end position="804"/>
    </location>
</feature>
<organism evidence="3 4">
    <name type="scientific">Pristionchus pacificus</name>
    <name type="common">Parasitic nematode worm</name>
    <dbReference type="NCBI Taxonomy" id="54126"/>
    <lineage>
        <taxon>Eukaryota</taxon>
        <taxon>Metazoa</taxon>
        <taxon>Ecdysozoa</taxon>
        <taxon>Nematoda</taxon>
        <taxon>Chromadorea</taxon>
        <taxon>Rhabditida</taxon>
        <taxon>Rhabditina</taxon>
        <taxon>Diplogasteromorpha</taxon>
        <taxon>Diplogasteroidea</taxon>
        <taxon>Neodiplogasteridae</taxon>
        <taxon>Pristionchus</taxon>
    </lineage>
</organism>
<feature type="transmembrane region" description="Helical" evidence="2">
    <location>
        <begin position="976"/>
        <end position="997"/>
    </location>
</feature>
<feature type="compositionally biased region" description="Polar residues" evidence="1">
    <location>
        <begin position="452"/>
        <end position="469"/>
    </location>
</feature>